<keyword evidence="4" id="KW-0934">Plastid</keyword>
<evidence type="ECO:0000256" key="1">
    <source>
        <dbReference type="ARBA" id="ARBA00006668"/>
    </source>
</evidence>
<evidence type="ECO:0000313" key="4">
    <source>
        <dbReference type="EMBL" id="AYO27973.1"/>
    </source>
</evidence>
<dbReference type="Gene3D" id="3.30.1320.10">
    <property type="match status" value="1"/>
</dbReference>
<dbReference type="Pfam" id="PF00886">
    <property type="entry name" value="Ribosomal_S16"/>
    <property type="match status" value="1"/>
</dbReference>
<dbReference type="PANTHER" id="PTHR12919:SF20">
    <property type="entry name" value="SMALL RIBOSOMAL SUBUNIT PROTEIN BS16M"/>
    <property type="match status" value="1"/>
</dbReference>
<comment type="similarity">
    <text evidence="1">Belongs to the bacterial ribosomal protein bS16 family.</text>
</comment>
<dbReference type="InterPro" id="IPR023803">
    <property type="entry name" value="Ribosomal_bS16_dom_sf"/>
</dbReference>
<geneLocation type="plastid" evidence="4"/>
<dbReference type="GeneID" id="38573245"/>
<protein>
    <submittedName>
        <fullName evidence="4">Ribosomal protein S16</fullName>
    </submittedName>
</protein>
<organism evidence="4">
    <name type="scientific">Gelidium kathyanniae</name>
    <dbReference type="NCBI Taxonomy" id="2483893"/>
    <lineage>
        <taxon>Eukaryota</taxon>
        <taxon>Rhodophyta</taxon>
        <taxon>Florideophyceae</taxon>
        <taxon>Rhodymeniophycidae</taxon>
        <taxon>Gelidiales</taxon>
        <taxon>Gelidiaceae</taxon>
        <taxon>Gelidium</taxon>
    </lineage>
</organism>
<reference evidence="4" key="1">
    <citation type="submission" date="2018-02" db="EMBL/GenBank/DDBJ databases">
        <title>Two new speices of Gelidium (Gelidiales, Rhodophyta) from California, USA.</title>
        <authorList>
            <person name="Hughey J.R."/>
            <person name="Boo G.H."/>
        </authorList>
    </citation>
    <scope>NUCLEOTIDE SEQUENCE</scope>
    <source>
        <strain evidence="4">Saxicolous in mid-intertidal on shaded rock faces</strain>
    </source>
</reference>
<dbReference type="AlphaFoldDB" id="A0A3G2QY06"/>
<dbReference type="GO" id="GO:0015935">
    <property type="term" value="C:small ribosomal subunit"/>
    <property type="evidence" value="ECO:0007669"/>
    <property type="project" value="TreeGrafter"/>
</dbReference>
<dbReference type="EMBL" id="MG922864">
    <property type="protein sequence ID" value="AYO27973.1"/>
    <property type="molecule type" value="Genomic_DNA"/>
</dbReference>
<dbReference type="SUPFAM" id="SSF54565">
    <property type="entry name" value="Ribosomal protein S16"/>
    <property type="match status" value="1"/>
</dbReference>
<accession>A0A3G2QY06</accession>
<keyword evidence="3" id="KW-0687">Ribonucleoprotein</keyword>
<dbReference type="GO" id="GO:0032543">
    <property type="term" value="P:mitochondrial translation"/>
    <property type="evidence" value="ECO:0007669"/>
    <property type="project" value="TreeGrafter"/>
</dbReference>
<proteinExistence type="inferred from homology"/>
<dbReference type="RefSeq" id="YP_009546625.1">
    <property type="nucleotide sequence ID" value="NC_040158.1"/>
</dbReference>
<gene>
    <name evidence="4" type="primary">rps16</name>
</gene>
<dbReference type="InterPro" id="IPR000307">
    <property type="entry name" value="Ribosomal_bS16"/>
</dbReference>
<dbReference type="GO" id="GO:0005739">
    <property type="term" value="C:mitochondrion"/>
    <property type="evidence" value="ECO:0007669"/>
    <property type="project" value="GOC"/>
</dbReference>
<dbReference type="HAMAP" id="MF_00385">
    <property type="entry name" value="Ribosomal_bS16"/>
    <property type="match status" value="1"/>
</dbReference>
<dbReference type="PANTHER" id="PTHR12919">
    <property type="entry name" value="30S RIBOSOMAL PROTEIN S16"/>
    <property type="match status" value="1"/>
</dbReference>
<keyword evidence="2 4" id="KW-0689">Ribosomal protein</keyword>
<name>A0A3G2QY06_9FLOR</name>
<evidence type="ECO:0000256" key="3">
    <source>
        <dbReference type="ARBA" id="ARBA00023274"/>
    </source>
</evidence>
<dbReference type="GO" id="GO:0003735">
    <property type="term" value="F:structural constituent of ribosome"/>
    <property type="evidence" value="ECO:0007669"/>
    <property type="project" value="InterPro"/>
</dbReference>
<dbReference type="NCBIfam" id="TIGR00002">
    <property type="entry name" value="S16"/>
    <property type="match status" value="1"/>
</dbReference>
<sequence>MLKIRLKKFGRKKQPSYRIIVIDSKKRRDGKAIEELGFYNPLTKETKLNIAKLQTRISCGAQLTKTVKDLLYKNTNQTLYQKEVSN</sequence>
<evidence type="ECO:0000256" key="2">
    <source>
        <dbReference type="ARBA" id="ARBA00022980"/>
    </source>
</evidence>